<keyword evidence="1" id="KW-0732">Signal</keyword>
<dbReference type="AlphaFoldDB" id="A0A1L9B999"/>
<accession>A0A1L9B999</accession>
<dbReference type="OrthoDB" id="5495025at2"/>
<evidence type="ECO:0000313" key="3">
    <source>
        <dbReference type="Proteomes" id="UP000182229"/>
    </source>
</evidence>
<evidence type="ECO:0000256" key="1">
    <source>
        <dbReference type="SAM" id="SignalP"/>
    </source>
</evidence>
<gene>
    <name evidence="2" type="ORF">BON30_21620</name>
</gene>
<feature type="signal peptide" evidence="1">
    <location>
        <begin position="1"/>
        <end position="23"/>
    </location>
</feature>
<protein>
    <submittedName>
        <fullName evidence="2">Outer membrane beta-barrel domain-containing protein</fullName>
    </submittedName>
</protein>
<sequence>MTSRLPLRFVSLALVLTALSASAQQQVLDPAAVRHRLYSPQQHLELSLAVGLPAREYLTAHYNLNAALAYNFVESFALEARAGYALSRQTGLARSISESFLAREDKRITDELADMWQMGAHGVVGARWAPIYGKLSLLADTTAHFQAYLWAGGGLASLRRQSIIQCGQVIDRDQGVCDNRTDVADRSSATESYWRVETRAAPVVSGAVGLRFFLGPRHALRLELRDWIFADRYRVNVVREDWEAGRESGEPAPNPGFTHLVQFDLGYTFLF</sequence>
<dbReference type="RefSeq" id="WP_071900258.1">
    <property type="nucleotide sequence ID" value="NZ_MPIN01000005.1"/>
</dbReference>
<dbReference type="NCBIfam" id="TIGR04565">
    <property type="entry name" value="OMP_myx_plus"/>
    <property type="match status" value="1"/>
</dbReference>
<dbReference type="STRING" id="83449.BON30_21620"/>
<organism evidence="2 3">
    <name type="scientific">Cystobacter ferrugineus</name>
    <dbReference type="NCBI Taxonomy" id="83449"/>
    <lineage>
        <taxon>Bacteria</taxon>
        <taxon>Pseudomonadati</taxon>
        <taxon>Myxococcota</taxon>
        <taxon>Myxococcia</taxon>
        <taxon>Myxococcales</taxon>
        <taxon>Cystobacterineae</taxon>
        <taxon>Archangiaceae</taxon>
        <taxon>Cystobacter</taxon>
    </lineage>
</organism>
<dbReference type="InterPro" id="IPR030820">
    <property type="entry name" value="OMP_myx_plus_Proteobacteria"/>
</dbReference>
<comment type="caution">
    <text evidence="2">The sequence shown here is derived from an EMBL/GenBank/DDBJ whole genome shotgun (WGS) entry which is preliminary data.</text>
</comment>
<reference evidence="2 3" key="2">
    <citation type="submission" date="2016-12" db="EMBL/GenBank/DDBJ databases">
        <title>Draft Genome Sequence of Cystobacter ferrugineus Strain Cbfe23.</title>
        <authorList>
            <person name="Akbar S."/>
            <person name="Dowd S.E."/>
            <person name="Stevens D.C."/>
        </authorList>
    </citation>
    <scope>NUCLEOTIDE SEQUENCE [LARGE SCALE GENOMIC DNA]</scope>
    <source>
        <strain evidence="2 3">Cbfe23</strain>
    </source>
</reference>
<proteinExistence type="predicted"/>
<evidence type="ECO:0000313" key="2">
    <source>
        <dbReference type="EMBL" id="OJH38824.1"/>
    </source>
</evidence>
<keyword evidence="3" id="KW-1185">Reference proteome</keyword>
<feature type="chain" id="PRO_5013041402" evidence="1">
    <location>
        <begin position="24"/>
        <end position="271"/>
    </location>
</feature>
<name>A0A1L9B999_9BACT</name>
<dbReference type="EMBL" id="MPIN01000005">
    <property type="protein sequence ID" value="OJH38824.1"/>
    <property type="molecule type" value="Genomic_DNA"/>
</dbReference>
<reference evidence="3" key="1">
    <citation type="submission" date="2016-11" db="EMBL/GenBank/DDBJ databases">
        <authorList>
            <person name="Shukria A."/>
            <person name="Stevens D.C."/>
        </authorList>
    </citation>
    <scope>NUCLEOTIDE SEQUENCE [LARGE SCALE GENOMIC DNA]</scope>
    <source>
        <strain evidence="3">Cbfe23</strain>
    </source>
</reference>
<dbReference type="Proteomes" id="UP000182229">
    <property type="component" value="Unassembled WGS sequence"/>
</dbReference>